<gene>
    <name evidence="1" type="ORF">S06H3_24674</name>
</gene>
<accession>X1NIR7</accession>
<protein>
    <recommendedName>
        <fullName evidence="2">Restriction endonuclease type IV Mrr domain-containing protein</fullName>
    </recommendedName>
</protein>
<proteinExistence type="predicted"/>
<evidence type="ECO:0008006" key="2">
    <source>
        <dbReference type="Google" id="ProtNLM"/>
    </source>
</evidence>
<feature type="non-terminal residue" evidence="1">
    <location>
        <position position="109"/>
    </location>
</feature>
<reference evidence="1" key="1">
    <citation type="journal article" date="2014" name="Front. Microbiol.">
        <title>High frequency of phylogenetically diverse reductive dehalogenase-homologous genes in deep subseafloor sedimentary metagenomes.</title>
        <authorList>
            <person name="Kawai M."/>
            <person name="Futagami T."/>
            <person name="Toyoda A."/>
            <person name="Takaki Y."/>
            <person name="Nishi S."/>
            <person name="Hori S."/>
            <person name="Arai W."/>
            <person name="Tsubouchi T."/>
            <person name="Morono Y."/>
            <person name="Uchiyama I."/>
            <person name="Ito T."/>
            <person name="Fujiyama A."/>
            <person name="Inagaki F."/>
            <person name="Takami H."/>
        </authorList>
    </citation>
    <scope>NUCLEOTIDE SEQUENCE</scope>
    <source>
        <strain evidence="1">Expedition CK06-06</strain>
    </source>
</reference>
<sequence length="109" mass="12392">MDKPFQRKGAKSNTDVGRVFERKVKAFFANQGLSLEENVPIEIGINGKKPHRFDLGSRKKKILVECKSHTWTEGGNVPSAKITTWDQAMYMFVAAPAGYRKVFFALKDW</sequence>
<evidence type="ECO:0000313" key="1">
    <source>
        <dbReference type="EMBL" id="GAI26700.1"/>
    </source>
</evidence>
<dbReference type="EMBL" id="BARV01013836">
    <property type="protein sequence ID" value="GAI26700.1"/>
    <property type="molecule type" value="Genomic_DNA"/>
</dbReference>
<comment type="caution">
    <text evidence="1">The sequence shown here is derived from an EMBL/GenBank/DDBJ whole genome shotgun (WGS) entry which is preliminary data.</text>
</comment>
<dbReference type="AlphaFoldDB" id="X1NIR7"/>
<name>X1NIR7_9ZZZZ</name>
<organism evidence="1">
    <name type="scientific">marine sediment metagenome</name>
    <dbReference type="NCBI Taxonomy" id="412755"/>
    <lineage>
        <taxon>unclassified sequences</taxon>
        <taxon>metagenomes</taxon>
        <taxon>ecological metagenomes</taxon>
    </lineage>
</organism>